<feature type="compositionally biased region" description="Low complexity" evidence="12">
    <location>
        <begin position="73"/>
        <end position="92"/>
    </location>
</feature>
<dbReference type="GO" id="GO:0005856">
    <property type="term" value="C:cytoskeleton"/>
    <property type="evidence" value="ECO:0000318"/>
    <property type="project" value="GO_Central"/>
</dbReference>
<feature type="compositionally biased region" description="Polar residues" evidence="12">
    <location>
        <begin position="792"/>
        <end position="801"/>
    </location>
</feature>
<accession>D8RDP5</accession>
<dbReference type="SUPFAM" id="SSF56112">
    <property type="entry name" value="Protein kinase-like (PK-like)"/>
    <property type="match status" value="1"/>
</dbReference>
<feature type="region of interest" description="Disordered" evidence="12">
    <location>
        <begin position="792"/>
        <end position="829"/>
    </location>
</feature>
<dbReference type="EC" id="2.7.12.1" evidence="2"/>
<dbReference type="GO" id="GO:0004674">
    <property type="term" value="F:protein serine/threonine kinase activity"/>
    <property type="evidence" value="ECO:0000318"/>
    <property type="project" value="GO_Central"/>
</dbReference>
<dbReference type="eggNOG" id="KOG0667">
    <property type="taxonomic scope" value="Eukaryota"/>
</dbReference>
<proteinExistence type="inferred from homology"/>
<dbReference type="Gene3D" id="3.30.10.30">
    <property type="entry name" value="DYRK"/>
    <property type="match status" value="1"/>
</dbReference>
<dbReference type="InParanoid" id="D8RDP5"/>
<dbReference type="GO" id="GO:0005737">
    <property type="term" value="C:cytoplasm"/>
    <property type="evidence" value="ECO:0000318"/>
    <property type="project" value="GO_Central"/>
</dbReference>
<dbReference type="InterPro" id="IPR050494">
    <property type="entry name" value="Ser_Thr_dual-spec_kinase"/>
</dbReference>
<evidence type="ECO:0000313" key="14">
    <source>
        <dbReference type="EMBL" id="EFJ29536.1"/>
    </source>
</evidence>
<evidence type="ECO:0000256" key="8">
    <source>
        <dbReference type="ARBA" id="ARBA00049003"/>
    </source>
</evidence>
<evidence type="ECO:0000256" key="1">
    <source>
        <dbReference type="ARBA" id="ARBA00008867"/>
    </source>
</evidence>
<keyword evidence="3" id="KW-0723">Serine/threonine-protein kinase</keyword>
<keyword evidence="5 11" id="KW-0547">Nucleotide-binding</keyword>
<dbReference type="AlphaFoldDB" id="D8RDP5"/>
<dbReference type="Proteomes" id="UP000001514">
    <property type="component" value="Unassembled WGS sequence"/>
</dbReference>
<sequence>MRTDNGTKLDYFSSWSQHDVLGTPRRGMRRPSLGSSKVGLPAAPKSGGLKRSNEFRSQALPTLNLAKIKQNLEQQQQQQQQQQQEESASSSQDLGKDESFEPTGTQSTPASSRGDRRNYLLKRSAKESPLFNALAGDYGGDHATNKGYHAETARFTENREKLPKYSYPYSVTQLMSSSDRKFNGDSYAVKNGSMTTRNFQNNNDREPSESRLSGGLNSEVDNAKTKKSESTLQAKKLSLRLVSSLEEALAKVSKPDWEARKLSLHLTKDPFSVTARTNQDSYPSVAAKFHGNLHYLNLKDEKHSQEDAAKMSDSYRLHEDYNSQGSHGAVSKDRADCVKVKSLKLPVDKHSSAVPLGFGGNPVECVQTARLANAISSEQNPRLAVADRSRRTLSSYQRRKKTDAPTFPSLPPGVLATPEIVLKQCSSHMSEYEHQEILPYQEVFFIGANSHKIQTSSTSGNCNYGYDDDRGDYLIVERDHLAYRYEIVGILGKGSFGQVLKCIDHKLKSLRAVKVIRNKKRFHQQALIEVKILEHLRDKATEESANYNIVTIHESFYFRGHLCITFELHDISLYDLIKKNNFQGISMAVIRDIAIQVLQALKFLRKLHVIHCDLKPENILLHHPSSSKIKVIDFGSSCFEHEKIYTYIQSRFYRSPEVILGLPYDVMIDVWSFGCILAELCSGCPLFPGENEVEQLACMMEILGTPPDFLLENATRKKMFFDSSNHPRIVPNSWGKKYWPGTKNLSTALRCNNPLFINFLECCLRWDKNQRMTPDDLLQHAWILEVPTSANRLPLQPSNQDTSKRRSMKSSETPHRSFKQSKQNSTSVVKSHLKLSNLGKCADIPNVLPPIGEALTFRTLQERKKAV</sequence>
<dbReference type="PANTHER" id="PTHR24058">
    <property type="entry name" value="DUAL SPECIFICITY PROTEIN KINASE"/>
    <property type="match status" value="1"/>
</dbReference>
<dbReference type="OrthoDB" id="1924630at2759"/>
<dbReference type="InterPro" id="IPR008271">
    <property type="entry name" value="Ser/Thr_kinase_AS"/>
</dbReference>
<comment type="catalytic activity">
    <reaction evidence="9">
        <text>L-threonyl-[protein] + ATP = O-phospho-L-threonyl-[protein] + ADP + H(+)</text>
        <dbReference type="Rhea" id="RHEA:46608"/>
        <dbReference type="Rhea" id="RHEA-COMP:11060"/>
        <dbReference type="Rhea" id="RHEA-COMP:11605"/>
        <dbReference type="ChEBI" id="CHEBI:15378"/>
        <dbReference type="ChEBI" id="CHEBI:30013"/>
        <dbReference type="ChEBI" id="CHEBI:30616"/>
        <dbReference type="ChEBI" id="CHEBI:61977"/>
        <dbReference type="ChEBI" id="CHEBI:456216"/>
        <dbReference type="EC" id="2.7.12.1"/>
    </reaction>
</comment>
<evidence type="ECO:0000313" key="15">
    <source>
        <dbReference type="Proteomes" id="UP000001514"/>
    </source>
</evidence>
<evidence type="ECO:0000259" key="13">
    <source>
        <dbReference type="PROSITE" id="PS50011"/>
    </source>
</evidence>
<evidence type="ECO:0000256" key="3">
    <source>
        <dbReference type="ARBA" id="ARBA00022527"/>
    </source>
</evidence>
<organism evidence="15">
    <name type="scientific">Selaginella moellendorffii</name>
    <name type="common">Spikemoss</name>
    <dbReference type="NCBI Taxonomy" id="88036"/>
    <lineage>
        <taxon>Eukaryota</taxon>
        <taxon>Viridiplantae</taxon>
        <taxon>Streptophyta</taxon>
        <taxon>Embryophyta</taxon>
        <taxon>Tracheophyta</taxon>
        <taxon>Lycopodiopsida</taxon>
        <taxon>Selaginellales</taxon>
        <taxon>Selaginellaceae</taxon>
        <taxon>Selaginella</taxon>
    </lineage>
</organism>
<comment type="catalytic activity">
    <reaction evidence="10">
        <text>L-tyrosyl-[protein] + ATP = O-phospho-L-tyrosyl-[protein] + ADP + H(+)</text>
        <dbReference type="Rhea" id="RHEA:10596"/>
        <dbReference type="Rhea" id="RHEA-COMP:10136"/>
        <dbReference type="Rhea" id="RHEA-COMP:20101"/>
        <dbReference type="ChEBI" id="CHEBI:15378"/>
        <dbReference type="ChEBI" id="CHEBI:30616"/>
        <dbReference type="ChEBI" id="CHEBI:46858"/>
        <dbReference type="ChEBI" id="CHEBI:61978"/>
        <dbReference type="ChEBI" id="CHEBI:456216"/>
        <dbReference type="EC" id="2.7.12.1"/>
    </reaction>
</comment>
<feature type="binding site" evidence="11">
    <location>
        <position position="514"/>
    </location>
    <ligand>
        <name>ATP</name>
        <dbReference type="ChEBI" id="CHEBI:30616"/>
    </ligand>
</feature>
<keyword evidence="6" id="KW-0418">Kinase</keyword>
<evidence type="ECO:0000256" key="9">
    <source>
        <dbReference type="ARBA" id="ARBA00049308"/>
    </source>
</evidence>
<dbReference type="PROSITE" id="PS00108">
    <property type="entry name" value="PROTEIN_KINASE_ST"/>
    <property type="match status" value="1"/>
</dbReference>
<dbReference type="Gene3D" id="3.30.200.20">
    <property type="entry name" value="Phosphorylase Kinase, domain 1"/>
    <property type="match status" value="1"/>
</dbReference>
<dbReference type="Pfam" id="PF00069">
    <property type="entry name" value="Pkinase"/>
    <property type="match status" value="1"/>
</dbReference>
<feature type="compositionally biased region" description="Polar residues" evidence="12">
    <location>
        <begin position="192"/>
        <end position="202"/>
    </location>
</feature>
<evidence type="ECO:0000256" key="7">
    <source>
        <dbReference type="ARBA" id="ARBA00022840"/>
    </source>
</evidence>
<dbReference type="GO" id="GO:0004712">
    <property type="term" value="F:protein serine/threonine/tyrosine kinase activity"/>
    <property type="evidence" value="ECO:0007669"/>
    <property type="project" value="UniProtKB-EC"/>
</dbReference>
<keyword evidence="15" id="KW-1185">Reference proteome</keyword>
<evidence type="ECO:0000256" key="4">
    <source>
        <dbReference type="ARBA" id="ARBA00022679"/>
    </source>
</evidence>
<feature type="compositionally biased region" description="Polar residues" evidence="12">
    <location>
        <begin position="102"/>
        <end position="111"/>
    </location>
</feature>
<dbReference type="GO" id="GO:0005524">
    <property type="term" value="F:ATP binding"/>
    <property type="evidence" value="ECO:0007669"/>
    <property type="project" value="UniProtKB-UniRule"/>
</dbReference>
<evidence type="ECO:0000256" key="12">
    <source>
        <dbReference type="SAM" id="MobiDB-lite"/>
    </source>
</evidence>
<dbReference type="InterPro" id="IPR000719">
    <property type="entry name" value="Prot_kinase_dom"/>
</dbReference>
<dbReference type="PROSITE" id="PS00107">
    <property type="entry name" value="PROTEIN_KINASE_ATP"/>
    <property type="match status" value="1"/>
</dbReference>
<comment type="catalytic activity">
    <reaction evidence="8">
        <text>L-seryl-[protein] + ATP = O-phospho-L-seryl-[protein] + ADP + H(+)</text>
        <dbReference type="Rhea" id="RHEA:17989"/>
        <dbReference type="Rhea" id="RHEA-COMP:9863"/>
        <dbReference type="Rhea" id="RHEA-COMP:11604"/>
        <dbReference type="ChEBI" id="CHEBI:15378"/>
        <dbReference type="ChEBI" id="CHEBI:29999"/>
        <dbReference type="ChEBI" id="CHEBI:30616"/>
        <dbReference type="ChEBI" id="CHEBI:83421"/>
        <dbReference type="ChEBI" id="CHEBI:456216"/>
        <dbReference type="EC" id="2.7.12.1"/>
    </reaction>
</comment>
<dbReference type="InterPro" id="IPR011009">
    <property type="entry name" value="Kinase-like_dom_sf"/>
</dbReference>
<evidence type="ECO:0000256" key="5">
    <source>
        <dbReference type="ARBA" id="ARBA00022741"/>
    </source>
</evidence>
<feature type="region of interest" description="Disordered" evidence="12">
    <location>
        <begin position="1"/>
        <end position="117"/>
    </location>
</feature>
<keyword evidence="4" id="KW-0808">Transferase</keyword>
<evidence type="ECO:0000256" key="11">
    <source>
        <dbReference type="PROSITE-ProRule" id="PRU10141"/>
    </source>
</evidence>
<evidence type="ECO:0000256" key="10">
    <source>
        <dbReference type="ARBA" id="ARBA00051680"/>
    </source>
</evidence>
<feature type="region of interest" description="Disordered" evidence="12">
    <location>
        <begin position="181"/>
        <end position="230"/>
    </location>
</feature>
<dbReference type="EMBL" id="GL377577">
    <property type="protein sequence ID" value="EFJ29536.1"/>
    <property type="molecule type" value="Genomic_DNA"/>
</dbReference>
<comment type="similarity">
    <text evidence="1">Belongs to the protein kinase superfamily. CMGC Ser/Thr protein kinase family. MNB/DYRK subfamily.</text>
</comment>
<dbReference type="InterPro" id="IPR017441">
    <property type="entry name" value="Protein_kinase_ATP_BS"/>
</dbReference>
<feature type="compositionally biased region" description="Polar residues" evidence="12">
    <location>
        <begin position="820"/>
        <end position="829"/>
    </location>
</feature>
<name>D8RDP5_SELML</name>
<reference evidence="14 15" key="1">
    <citation type="journal article" date="2011" name="Science">
        <title>The Selaginella genome identifies genetic changes associated with the evolution of vascular plants.</title>
        <authorList>
            <person name="Banks J.A."/>
            <person name="Nishiyama T."/>
            <person name="Hasebe M."/>
            <person name="Bowman J.L."/>
            <person name="Gribskov M."/>
            <person name="dePamphilis C."/>
            <person name="Albert V.A."/>
            <person name="Aono N."/>
            <person name="Aoyama T."/>
            <person name="Ambrose B.A."/>
            <person name="Ashton N.W."/>
            <person name="Axtell M.J."/>
            <person name="Barker E."/>
            <person name="Barker M.S."/>
            <person name="Bennetzen J.L."/>
            <person name="Bonawitz N.D."/>
            <person name="Chapple C."/>
            <person name="Cheng C."/>
            <person name="Correa L.G."/>
            <person name="Dacre M."/>
            <person name="DeBarry J."/>
            <person name="Dreyer I."/>
            <person name="Elias M."/>
            <person name="Engstrom E.M."/>
            <person name="Estelle M."/>
            <person name="Feng L."/>
            <person name="Finet C."/>
            <person name="Floyd S.K."/>
            <person name="Frommer W.B."/>
            <person name="Fujita T."/>
            <person name="Gramzow L."/>
            <person name="Gutensohn M."/>
            <person name="Harholt J."/>
            <person name="Hattori M."/>
            <person name="Heyl A."/>
            <person name="Hirai T."/>
            <person name="Hiwatashi Y."/>
            <person name="Ishikawa M."/>
            <person name="Iwata M."/>
            <person name="Karol K.G."/>
            <person name="Koehler B."/>
            <person name="Kolukisaoglu U."/>
            <person name="Kubo M."/>
            <person name="Kurata T."/>
            <person name="Lalonde S."/>
            <person name="Li K."/>
            <person name="Li Y."/>
            <person name="Litt A."/>
            <person name="Lyons E."/>
            <person name="Manning G."/>
            <person name="Maruyama T."/>
            <person name="Michael T.P."/>
            <person name="Mikami K."/>
            <person name="Miyazaki S."/>
            <person name="Morinaga S."/>
            <person name="Murata T."/>
            <person name="Mueller-Roeber B."/>
            <person name="Nelson D.R."/>
            <person name="Obara M."/>
            <person name="Oguri Y."/>
            <person name="Olmstead R.G."/>
            <person name="Onodera N."/>
            <person name="Petersen B.L."/>
            <person name="Pils B."/>
            <person name="Prigge M."/>
            <person name="Rensing S.A."/>
            <person name="Riano-Pachon D.M."/>
            <person name="Roberts A.W."/>
            <person name="Sato Y."/>
            <person name="Scheller H.V."/>
            <person name="Schulz B."/>
            <person name="Schulz C."/>
            <person name="Shakirov E.V."/>
            <person name="Shibagaki N."/>
            <person name="Shinohara N."/>
            <person name="Shippen D.E."/>
            <person name="Soerensen I."/>
            <person name="Sotooka R."/>
            <person name="Sugimoto N."/>
            <person name="Sugita M."/>
            <person name="Sumikawa N."/>
            <person name="Tanurdzic M."/>
            <person name="Theissen G."/>
            <person name="Ulvskov P."/>
            <person name="Wakazuki S."/>
            <person name="Weng J.K."/>
            <person name="Willats W.W."/>
            <person name="Wipf D."/>
            <person name="Wolf P.G."/>
            <person name="Yang L."/>
            <person name="Zimmer A.D."/>
            <person name="Zhu Q."/>
            <person name="Mitros T."/>
            <person name="Hellsten U."/>
            <person name="Loque D."/>
            <person name="Otillar R."/>
            <person name="Salamov A."/>
            <person name="Schmutz J."/>
            <person name="Shapiro H."/>
            <person name="Lindquist E."/>
            <person name="Lucas S."/>
            <person name="Rokhsar D."/>
            <person name="Grigoriev I.V."/>
        </authorList>
    </citation>
    <scope>NUCLEOTIDE SEQUENCE [LARGE SCALE GENOMIC DNA]</scope>
</reference>
<evidence type="ECO:0000256" key="6">
    <source>
        <dbReference type="ARBA" id="ARBA00022777"/>
    </source>
</evidence>
<dbReference type="SMART" id="SM00220">
    <property type="entry name" value="S_TKc"/>
    <property type="match status" value="1"/>
</dbReference>
<dbReference type="STRING" id="88036.D8RDP5"/>
<gene>
    <name evidence="14" type="ORF">SELMODRAFT_410118</name>
</gene>
<feature type="region of interest" description="Disordered" evidence="12">
    <location>
        <begin position="388"/>
        <end position="409"/>
    </location>
</feature>
<evidence type="ECO:0000256" key="2">
    <source>
        <dbReference type="ARBA" id="ARBA00013203"/>
    </source>
</evidence>
<keyword evidence="7 11" id="KW-0067">ATP-binding</keyword>
<feature type="domain" description="Protein kinase" evidence="13">
    <location>
        <begin position="485"/>
        <end position="783"/>
    </location>
</feature>
<dbReference type="Gene3D" id="1.10.510.10">
    <property type="entry name" value="Transferase(Phosphotransferase) domain 1"/>
    <property type="match status" value="1"/>
</dbReference>
<dbReference type="PANTHER" id="PTHR24058:SF22">
    <property type="entry name" value="DUAL SPECIFICITY TYROSINE-PHOSPHORYLATION-REGULATED KINASE 4"/>
    <property type="match status" value="1"/>
</dbReference>
<protein>
    <recommendedName>
        <fullName evidence="2">dual-specificity kinase</fullName>
        <ecNumber evidence="2">2.7.12.1</ecNumber>
    </recommendedName>
</protein>
<dbReference type="PROSITE" id="PS50011">
    <property type="entry name" value="PROTEIN_KINASE_DOM"/>
    <property type="match status" value="1"/>
</dbReference>
<dbReference type="KEGG" id="smo:SELMODRAFT_410118"/>
<dbReference type="HOGENOM" id="CLU_330757_0_0_1"/>
<dbReference type="Gramene" id="EFJ29536">
    <property type="protein sequence ID" value="EFJ29536"/>
    <property type="gene ID" value="SELMODRAFT_410118"/>
</dbReference>
<dbReference type="InterPro" id="IPR042521">
    <property type="entry name" value="DYRK"/>
</dbReference>
<dbReference type="CDD" id="cd14210">
    <property type="entry name" value="PKc_DYRK"/>
    <property type="match status" value="1"/>
</dbReference>